<evidence type="ECO:0000256" key="4">
    <source>
        <dbReference type="ARBA" id="ARBA00023136"/>
    </source>
</evidence>
<evidence type="ECO:0000256" key="7">
    <source>
        <dbReference type="SAM" id="Phobius"/>
    </source>
</evidence>
<evidence type="ECO:0000256" key="5">
    <source>
        <dbReference type="ARBA" id="ARBA00038359"/>
    </source>
</evidence>
<evidence type="ECO:0000313" key="9">
    <source>
        <dbReference type="EMBL" id="CEN62184.1"/>
    </source>
</evidence>
<dbReference type="PANTHER" id="PTHR33048:SF47">
    <property type="entry name" value="INTEGRAL MEMBRANE PROTEIN-RELATED"/>
    <property type="match status" value="1"/>
</dbReference>
<accession>A0A0U5HKS5</accession>
<feature type="domain" description="Rhodopsin" evidence="8">
    <location>
        <begin position="33"/>
        <end position="268"/>
    </location>
</feature>
<sequence length="320" mass="35206">MEHPKAPTLARHAVALLTVSTVLHPLAILAVGLRFLARRKTASVKIDDYLALLALVFGTGLYVSGILICTIGFAGFHGAVLEGHQIERFLLLVYIDNLFYALTLPTIKISILFMYHRLFPVRKFTYASIVVGLIVAGWMVSVVTVQIFTCTPVRGAWIPSAADHCIDQTKFYYGNSVSNVLTDVCILAMPMPLIWRLKMSRRKKVAVTGILLMGGFVCISSIVRLSYLPQIDNNDITYTLVAVGNWTSIETPLAIICGCLPTLPVLFRSSRTREPSANSHGSTPLVSTGDQKGGESVPLDSMNSSRIYVSRQIEHRVQQL</sequence>
<feature type="transmembrane region" description="Helical" evidence="7">
    <location>
        <begin position="207"/>
        <end position="227"/>
    </location>
</feature>
<reference evidence="10" key="1">
    <citation type="journal article" date="2016" name="Genome Announc.">
        <title>Draft genome sequences of fungus Aspergillus calidoustus.</title>
        <authorList>
            <person name="Horn F."/>
            <person name="Linde J."/>
            <person name="Mattern D.J."/>
            <person name="Walther G."/>
            <person name="Guthke R."/>
            <person name="Scherlach K."/>
            <person name="Martin K."/>
            <person name="Brakhage A.A."/>
            <person name="Petzke L."/>
            <person name="Valiante V."/>
        </authorList>
    </citation>
    <scope>NUCLEOTIDE SEQUENCE [LARGE SCALE GENOMIC DNA]</scope>
    <source>
        <strain evidence="10">SF006504</strain>
    </source>
</reference>
<dbReference type="GO" id="GO:0016020">
    <property type="term" value="C:membrane"/>
    <property type="evidence" value="ECO:0007669"/>
    <property type="project" value="UniProtKB-SubCell"/>
</dbReference>
<evidence type="ECO:0000256" key="6">
    <source>
        <dbReference type="SAM" id="MobiDB-lite"/>
    </source>
</evidence>
<evidence type="ECO:0000256" key="2">
    <source>
        <dbReference type="ARBA" id="ARBA00022692"/>
    </source>
</evidence>
<dbReference type="Proteomes" id="UP000054771">
    <property type="component" value="Unassembled WGS sequence"/>
</dbReference>
<evidence type="ECO:0000256" key="1">
    <source>
        <dbReference type="ARBA" id="ARBA00004141"/>
    </source>
</evidence>
<feature type="compositionally biased region" description="Polar residues" evidence="6">
    <location>
        <begin position="275"/>
        <end position="290"/>
    </location>
</feature>
<feature type="transmembrane region" description="Helical" evidence="7">
    <location>
        <begin position="126"/>
        <end position="148"/>
    </location>
</feature>
<dbReference type="InterPro" id="IPR052337">
    <property type="entry name" value="SAT4-like"/>
</dbReference>
<organism evidence="9 10">
    <name type="scientific">Aspergillus calidoustus</name>
    <dbReference type="NCBI Taxonomy" id="454130"/>
    <lineage>
        <taxon>Eukaryota</taxon>
        <taxon>Fungi</taxon>
        <taxon>Dikarya</taxon>
        <taxon>Ascomycota</taxon>
        <taxon>Pezizomycotina</taxon>
        <taxon>Eurotiomycetes</taxon>
        <taxon>Eurotiomycetidae</taxon>
        <taxon>Eurotiales</taxon>
        <taxon>Aspergillaceae</taxon>
        <taxon>Aspergillus</taxon>
        <taxon>Aspergillus subgen. Nidulantes</taxon>
    </lineage>
</organism>
<feature type="transmembrane region" description="Helical" evidence="7">
    <location>
        <begin position="12"/>
        <end position="37"/>
    </location>
</feature>
<dbReference type="OMA" id="TQWVYPL"/>
<name>A0A0U5HKS5_ASPCI</name>
<dbReference type="PANTHER" id="PTHR33048">
    <property type="entry name" value="PTH11-LIKE INTEGRAL MEMBRANE PROTEIN (AFU_ORTHOLOGUE AFUA_5G11245)"/>
    <property type="match status" value="1"/>
</dbReference>
<comment type="subcellular location">
    <subcellularLocation>
        <location evidence="1">Membrane</location>
        <topology evidence="1">Multi-pass membrane protein</topology>
    </subcellularLocation>
</comment>
<keyword evidence="10" id="KW-1185">Reference proteome</keyword>
<evidence type="ECO:0000259" key="8">
    <source>
        <dbReference type="Pfam" id="PF20684"/>
    </source>
</evidence>
<feature type="transmembrane region" description="Helical" evidence="7">
    <location>
        <begin position="49"/>
        <end position="77"/>
    </location>
</feature>
<dbReference type="Pfam" id="PF20684">
    <property type="entry name" value="Fung_rhodopsin"/>
    <property type="match status" value="1"/>
</dbReference>
<dbReference type="AlphaFoldDB" id="A0A0U5HKS5"/>
<protein>
    <recommendedName>
        <fullName evidence="8">Rhodopsin domain-containing protein</fullName>
    </recommendedName>
</protein>
<evidence type="ECO:0000313" key="10">
    <source>
        <dbReference type="Proteomes" id="UP000054771"/>
    </source>
</evidence>
<dbReference type="EMBL" id="CDMC01000007">
    <property type="protein sequence ID" value="CEN62184.1"/>
    <property type="molecule type" value="Genomic_DNA"/>
</dbReference>
<dbReference type="OrthoDB" id="5417844at2759"/>
<feature type="transmembrane region" description="Helical" evidence="7">
    <location>
        <begin position="177"/>
        <end position="195"/>
    </location>
</feature>
<dbReference type="STRING" id="454130.A0A0U5HKS5"/>
<feature type="region of interest" description="Disordered" evidence="6">
    <location>
        <begin position="272"/>
        <end position="299"/>
    </location>
</feature>
<keyword evidence="4 7" id="KW-0472">Membrane</keyword>
<keyword evidence="2 7" id="KW-0812">Transmembrane</keyword>
<proteinExistence type="inferred from homology"/>
<keyword evidence="3 7" id="KW-1133">Transmembrane helix</keyword>
<feature type="transmembrane region" description="Helical" evidence="7">
    <location>
        <begin position="89"/>
        <end position="114"/>
    </location>
</feature>
<dbReference type="InterPro" id="IPR049326">
    <property type="entry name" value="Rhodopsin_dom_fungi"/>
</dbReference>
<feature type="transmembrane region" description="Helical" evidence="7">
    <location>
        <begin position="247"/>
        <end position="267"/>
    </location>
</feature>
<evidence type="ECO:0000256" key="3">
    <source>
        <dbReference type="ARBA" id="ARBA00022989"/>
    </source>
</evidence>
<comment type="similarity">
    <text evidence="5">Belongs to the SAT4 family.</text>
</comment>
<gene>
    <name evidence="9" type="ORF">ASPCAL08822</name>
</gene>